<evidence type="ECO:0000313" key="2">
    <source>
        <dbReference type="EMBL" id="WRL66852.1"/>
    </source>
</evidence>
<dbReference type="RefSeq" id="WP_324278163.1">
    <property type="nucleotide sequence ID" value="NZ_CP141261.1"/>
</dbReference>
<organism evidence="2 3">
    <name type="scientific">Blastococcus brunescens</name>
    <dbReference type="NCBI Taxonomy" id="1564165"/>
    <lineage>
        <taxon>Bacteria</taxon>
        <taxon>Bacillati</taxon>
        <taxon>Actinomycetota</taxon>
        <taxon>Actinomycetes</taxon>
        <taxon>Geodermatophilales</taxon>
        <taxon>Geodermatophilaceae</taxon>
        <taxon>Blastococcus</taxon>
    </lineage>
</organism>
<reference evidence="2 3" key="1">
    <citation type="submission" date="2023-12" db="EMBL/GenBank/DDBJ databases">
        <title>Blastococcus brunescens sp. nov., an actonobacterium isolated from sandstone collected in sahara desert.</title>
        <authorList>
            <person name="Gtari M."/>
            <person name="Ghodhbane F."/>
        </authorList>
    </citation>
    <scope>NUCLEOTIDE SEQUENCE [LARGE SCALE GENOMIC DNA]</scope>
    <source>
        <strain evidence="2 3">BMG 8361</strain>
    </source>
</reference>
<protein>
    <submittedName>
        <fullName evidence="2">DUF2188 domain-containing protein</fullName>
    </submittedName>
</protein>
<feature type="region of interest" description="Disordered" evidence="1">
    <location>
        <begin position="75"/>
        <end position="107"/>
    </location>
</feature>
<accession>A0ABZ1B7R6</accession>
<gene>
    <name evidence="2" type="ORF">U6N30_04615</name>
</gene>
<evidence type="ECO:0000256" key="1">
    <source>
        <dbReference type="SAM" id="MobiDB-lite"/>
    </source>
</evidence>
<dbReference type="EMBL" id="CP141261">
    <property type="protein sequence ID" value="WRL66852.1"/>
    <property type="molecule type" value="Genomic_DNA"/>
</dbReference>
<evidence type="ECO:0000313" key="3">
    <source>
        <dbReference type="Proteomes" id="UP001324287"/>
    </source>
</evidence>
<dbReference type="Pfam" id="PF09954">
    <property type="entry name" value="DUF2188"/>
    <property type="match status" value="1"/>
</dbReference>
<keyword evidence="3" id="KW-1185">Reference proteome</keyword>
<dbReference type="Proteomes" id="UP001324287">
    <property type="component" value="Chromosome"/>
</dbReference>
<name>A0ABZ1B7R6_9ACTN</name>
<dbReference type="InterPro" id="IPR018691">
    <property type="entry name" value="DUF2188"/>
</dbReference>
<sequence>MSYLDVTVRLRRPPRALSVRRSAQAHGQQLQRPSRRQEPRRGWDVTRPDAARRSAHAETQQQAIDRARDIVRNAGGGEVVIHNQQGQIRDKDTIPPGNDPNPPRDRR</sequence>
<feature type="compositionally biased region" description="Basic and acidic residues" evidence="1">
    <location>
        <begin position="35"/>
        <end position="56"/>
    </location>
</feature>
<proteinExistence type="predicted"/>
<feature type="region of interest" description="Disordered" evidence="1">
    <location>
        <begin position="1"/>
        <end position="63"/>
    </location>
</feature>